<organism evidence="7 8">
    <name type="scientific">Eumeta variegata</name>
    <name type="common">Bagworm moth</name>
    <name type="synonym">Eumeta japonica</name>
    <dbReference type="NCBI Taxonomy" id="151549"/>
    <lineage>
        <taxon>Eukaryota</taxon>
        <taxon>Metazoa</taxon>
        <taxon>Ecdysozoa</taxon>
        <taxon>Arthropoda</taxon>
        <taxon>Hexapoda</taxon>
        <taxon>Insecta</taxon>
        <taxon>Pterygota</taxon>
        <taxon>Neoptera</taxon>
        <taxon>Endopterygota</taxon>
        <taxon>Lepidoptera</taxon>
        <taxon>Glossata</taxon>
        <taxon>Ditrysia</taxon>
        <taxon>Tineoidea</taxon>
        <taxon>Psychidae</taxon>
        <taxon>Oiketicinae</taxon>
        <taxon>Eumeta</taxon>
    </lineage>
</organism>
<dbReference type="Proteomes" id="UP000299102">
    <property type="component" value="Unassembled WGS sequence"/>
</dbReference>
<dbReference type="InterPro" id="IPR059102">
    <property type="entry name" value="PHD_PHF7/G2E3-like"/>
</dbReference>
<gene>
    <name evidence="7" type="ORF">EVAR_98395_1</name>
</gene>
<evidence type="ECO:0000256" key="4">
    <source>
        <dbReference type="PROSITE-ProRule" id="PRU00175"/>
    </source>
</evidence>
<dbReference type="Pfam" id="PF26054">
    <property type="entry name" value="PHD_G2E3"/>
    <property type="match status" value="1"/>
</dbReference>
<keyword evidence="8" id="KW-1185">Reference proteome</keyword>
<name>A0A4C1XRR7_EUMVA</name>
<evidence type="ECO:0000256" key="2">
    <source>
        <dbReference type="ARBA" id="ARBA00022771"/>
    </source>
</evidence>
<dbReference type="Pfam" id="PF13771">
    <property type="entry name" value="zf-HC5HC2H"/>
    <property type="match status" value="1"/>
</dbReference>
<sequence>MVTMKRDCLDSSIVILWLKHKEKCSYCSRGGATLGCNISQCKKQFHLPCGREHNAVSLFHGNYKSFCGKHAPKQKIPAEIMIKANQRVQFENRLKKKKIGGNRETSENEELEEIACVICYETVPGYPSTETFWLSCCGKDAWFHRTCLQRMSLASGMHYLKCPLCNDKDNFYRAVLEQGYYVPDRDAAWELEANAFAEIYERPSACAAAECRCCLGREHDADNGSIWELKLCLLCGSSCVHGGCLSPQLLSGHYVCTLCQTVEPPDLDKLAATAVAAGMFYANQAHPLENADSHIHQGVRSVKNTRQMRTQHR</sequence>
<evidence type="ECO:0000313" key="8">
    <source>
        <dbReference type="Proteomes" id="UP000299102"/>
    </source>
</evidence>
<dbReference type="OrthoDB" id="512616at2759"/>
<dbReference type="PROSITE" id="PS51805">
    <property type="entry name" value="EPHD"/>
    <property type="match status" value="1"/>
</dbReference>
<dbReference type="PROSITE" id="PS50089">
    <property type="entry name" value="ZF_RING_2"/>
    <property type="match status" value="1"/>
</dbReference>
<reference evidence="7 8" key="1">
    <citation type="journal article" date="2019" name="Commun. Biol.">
        <title>The bagworm genome reveals a unique fibroin gene that provides high tensile strength.</title>
        <authorList>
            <person name="Kono N."/>
            <person name="Nakamura H."/>
            <person name="Ohtoshi R."/>
            <person name="Tomita M."/>
            <person name="Numata K."/>
            <person name="Arakawa K."/>
        </authorList>
    </citation>
    <scope>NUCLEOTIDE SEQUENCE [LARGE SCALE GENOMIC DNA]</scope>
</reference>
<dbReference type="InterPro" id="IPR051188">
    <property type="entry name" value="PHD-type_Zinc_Finger"/>
</dbReference>
<dbReference type="GO" id="GO:0005634">
    <property type="term" value="C:nucleus"/>
    <property type="evidence" value="ECO:0007669"/>
    <property type="project" value="TreeGrafter"/>
</dbReference>
<proteinExistence type="predicted"/>
<dbReference type="GO" id="GO:0008270">
    <property type="term" value="F:zinc ion binding"/>
    <property type="evidence" value="ECO:0007669"/>
    <property type="project" value="UniProtKB-KW"/>
</dbReference>
<dbReference type="SMART" id="SM00249">
    <property type="entry name" value="PHD"/>
    <property type="match status" value="3"/>
</dbReference>
<dbReference type="STRING" id="151549.A0A4C1XRR7"/>
<dbReference type="SUPFAM" id="SSF57903">
    <property type="entry name" value="FYVE/PHD zinc finger"/>
    <property type="match status" value="2"/>
</dbReference>
<keyword evidence="1" id="KW-0479">Metal-binding</keyword>
<dbReference type="InterPro" id="IPR001841">
    <property type="entry name" value="Znf_RING"/>
</dbReference>
<dbReference type="EMBL" id="BGZK01000936">
    <property type="protein sequence ID" value="GBP65682.1"/>
    <property type="molecule type" value="Genomic_DNA"/>
</dbReference>
<evidence type="ECO:0000259" key="5">
    <source>
        <dbReference type="PROSITE" id="PS50089"/>
    </source>
</evidence>
<feature type="domain" description="PHD-type" evidence="6">
    <location>
        <begin position="1"/>
        <end position="71"/>
    </location>
</feature>
<dbReference type="PANTHER" id="PTHR12420">
    <property type="entry name" value="PHD FINGER PROTEIN"/>
    <property type="match status" value="1"/>
</dbReference>
<feature type="domain" description="RING-type" evidence="5">
    <location>
        <begin position="116"/>
        <end position="166"/>
    </location>
</feature>
<keyword evidence="3" id="KW-0862">Zinc</keyword>
<evidence type="ECO:0000256" key="1">
    <source>
        <dbReference type="ARBA" id="ARBA00022723"/>
    </source>
</evidence>
<dbReference type="Gene3D" id="3.30.40.10">
    <property type="entry name" value="Zinc/RING finger domain, C3HC4 (zinc finger)"/>
    <property type="match status" value="3"/>
</dbReference>
<dbReference type="PANTHER" id="PTHR12420:SF42">
    <property type="entry name" value="G2_M PHASE-SPECIFIC E3 UBIQUITIN-PROTEIN LIGASE"/>
    <property type="match status" value="1"/>
</dbReference>
<evidence type="ECO:0000259" key="6">
    <source>
        <dbReference type="PROSITE" id="PS51805"/>
    </source>
</evidence>
<evidence type="ECO:0000313" key="7">
    <source>
        <dbReference type="EMBL" id="GBP65682.1"/>
    </source>
</evidence>
<dbReference type="InterPro" id="IPR011011">
    <property type="entry name" value="Znf_FYVE_PHD"/>
</dbReference>
<protein>
    <submittedName>
        <fullName evidence="7">Uncharacterized protein</fullName>
    </submittedName>
</protein>
<accession>A0A4C1XRR7</accession>
<keyword evidence="2 4" id="KW-0863">Zinc-finger</keyword>
<evidence type="ECO:0000256" key="3">
    <source>
        <dbReference type="ARBA" id="ARBA00022833"/>
    </source>
</evidence>
<dbReference type="AlphaFoldDB" id="A0A4C1XRR7"/>
<dbReference type="InterPro" id="IPR034732">
    <property type="entry name" value="EPHD"/>
</dbReference>
<dbReference type="InterPro" id="IPR013083">
    <property type="entry name" value="Znf_RING/FYVE/PHD"/>
</dbReference>
<comment type="caution">
    <text evidence="7">The sequence shown here is derived from an EMBL/GenBank/DDBJ whole genome shotgun (WGS) entry which is preliminary data.</text>
</comment>
<dbReference type="InterPro" id="IPR001965">
    <property type="entry name" value="Znf_PHD"/>
</dbReference>